<comment type="caution">
    <text evidence="8">The sequence shown here is derived from an EMBL/GenBank/DDBJ whole genome shotgun (WGS) entry which is preliminary data.</text>
</comment>
<dbReference type="PROSITE" id="PS51369">
    <property type="entry name" value="TCP"/>
    <property type="match status" value="1"/>
</dbReference>
<feature type="region of interest" description="Disordered" evidence="6">
    <location>
        <begin position="259"/>
        <end position="284"/>
    </location>
</feature>
<sequence length="284" mass="31157">MNEDSRQGYYNKAKQEAGTGTGTGTNTSTISIDKFSTSRQWPGFRNPRIVRVSRSFGGKDRHSKVCTIRGLRDRRIRLSVQTAVQLYELQERLGVSQPSKVIDWLLEATKYDIEKLPPLQIPQGPASLSLSQFGSHGSGLLFPSQIHEYPPSHQYSSCLPLPVVPANSPQLLFCPPPSSSSAMVPSFFAPHVQNNNINATSSSAAAADDQESDQRGQFLLNHVQFLSSSSSTSHHSQVAMPPPNISCLHSMNSPLKLQFSSKLLDSDNDNNNNPSLHQDKGSTR</sequence>
<evidence type="ECO:0000259" key="7">
    <source>
        <dbReference type="PROSITE" id="PS51369"/>
    </source>
</evidence>
<dbReference type="GO" id="GO:0043565">
    <property type="term" value="F:sequence-specific DNA binding"/>
    <property type="evidence" value="ECO:0007669"/>
    <property type="project" value="TreeGrafter"/>
</dbReference>
<keyword evidence="9" id="KW-1185">Reference proteome</keyword>
<dbReference type="OrthoDB" id="1889307at2759"/>
<evidence type="ECO:0000256" key="4">
    <source>
        <dbReference type="ARBA" id="ARBA00023163"/>
    </source>
</evidence>
<accession>A0A834W571</accession>
<keyword evidence="5" id="KW-0539">Nucleus</keyword>
<keyword evidence="3" id="KW-0238">DNA-binding</keyword>
<proteinExistence type="predicted"/>
<dbReference type="PANTHER" id="PTHR31072">
    <property type="entry name" value="TRANSCRIPTION FACTOR TCP4-RELATED"/>
    <property type="match status" value="1"/>
</dbReference>
<dbReference type="InterPro" id="IPR017887">
    <property type="entry name" value="TF_TCP_subgr"/>
</dbReference>
<dbReference type="EMBL" id="JAAIUW010000012">
    <property type="protein sequence ID" value="KAF7806271.1"/>
    <property type="molecule type" value="Genomic_DNA"/>
</dbReference>
<evidence type="ECO:0000256" key="6">
    <source>
        <dbReference type="SAM" id="MobiDB-lite"/>
    </source>
</evidence>
<dbReference type="InterPro" id="IPR005333">
    <property type="entry name" value="Transcription_factor_TCP"/>
</dbReference>
<evidence type="ECO:0000256" key="3">
    <source>
        <dbReference type="ARBA" id="ARBA00023125"/>
    </source>
</evidence>
<name>A0A834W571_9FABA</name>
<dbReference type="AlphaFoldDB" id="A0A834W571"/>
<keyword evidence="4" id="KW-0804">Transcription</keyword>
<reference evidence="8" key="1">
    <citation type="submission" date="2020-09" db="EMBL/GenBank/DDBJ databases">
        <title>Genome-Enabled Discovery of Anthraquinone Biosynthesis in Senna tora.</title>
        <authorList>
            <person name="Kang S.-H."/>
            <person name="Pandey R.P."/>
            <person name="Lee C.-M."/>
            <person name="Sim J.-S."/>
            <person name="Jeong J.-T."/>
            <person name="Choi B.-S."/>
            <person name="Jung M."/>
            <person name="Ginzburg D."/>
            <person name="Zhao K."/>
            <person name="Won S.Y."/>
            <person name="Oh T.-J."/>
            <person name="Yu Y."/>
            <person name="Kim N.-H."/>
            <person name="Lee O.R."/>
            <person name="Lee T.-H."/>
            <person name="Bashyal P."/>
            <person name="Kim T.-S."/>
            <person name="Lee W.-H."/>
            <person name="Kawkins C."/>
            <person name="Kim C.-K."/>
            <person name="Kim J.S."/>
            <person name="Ahn B.O."/>
            <person name="Rhee S.Y."/>
            <person name="Sohng J.K."/>
        </authorList>
    </citation>
    <scope>NUCLEOTIDE SEQUENCE</scope>
    <source>
        <tissue evidence="8">Leaf</tissue>
    </source>
</reference>
<keyword evidence="2" id="KW-0805">Transcription regulation</keyword>
<feature type="domain" description="TCP" evidence="7">
    <location>
        <begin position="58"/>
        <end position="116"/>
    </location>
</feature>
<evidence type="ECO:0000256" key="2">
    <source>
        <dbReference type="ARBA" id="ARBA00023015"/>
    </source>
</evidence>
<comment type="subcellular location">
    <subcellularLocation>
        <location evidence="1">Nucleus</location>
    </subcellularLocation>
</comment>
<protein>
    <submittedName>
        <fullName evidence="8">Transcription factor TCP5</fullName>
    </submittedName>
</protein>
<evidence type="ECO:0000313" key="8">
    <source>
        <dbReference type="EMBL" id="KAF7806271.1"/>
    </source>
</evidence>
<organism evidence="8 9">
    <name type="scientific">Senna tora</name>
    <dbReference type="NCBI Taxonomy" id="362788"/>
    <lineage>
        <taxon>Eukaryota</taxon>
        <taxon>Viridiplantae</taxon>
        <taxon>Streptophyta</taxon>
        <taxon>Embryophyta</taxon>
        <taxon>Tracheophyta</taxon>
        <taxon>Spermatophyta</taxon>
        <taxon>Magnoliopsida</taxon>
        <taxon>eudicotyledons</taxon>
        <taxon>Gunneridae</taxon>
        <taxon>Pentapetalae</taxon>
        <taxon>rosids</taxon>
        <taxon>fabids</taxon>
        <taxon>Fabales</taxon>
        <taxon>Fabaceae</taxon>
        <taxon>Caesalpinioideae</taxon>
        <taxon>Cassia clade</taxon>
        <taxon>Senna</taxon>
    </lineage>
</organism>
<dbReference type="PANTHER" id="PTHR31072:SF268">
    <property type="entry name" value="TCP DOMAIN-CONTAINING PROTEIN"/>
    <property type="match status" value="1"/>
</dbReference>
<gene>
    <name evidence="8" type="ORF">G2W53_038432</name>
</gene>
<dbReference type="Proteomes" id="UP000634136">
    <property type="component" value="Unassembled WGS sequence"/>
</dbReference>
<evidence type="ECO:0000256" key="1">
    <source>
        <dbReference type="ARBA" id="ARBA00004123"/>
    </source>
</evidence>
<evidence type="ECO:0000256" key="5">
    <source>
        <dbReference type="ARBA" id="ARBA00023242"/>
    </source>
</evidence>
<feature type="region of interest" description="Disordered" evidence="6">
    <location>
        <begin position="1"/>
        <end position="31"/>
    </location>
</feature>
<dbReference type="GO" id="GO:0003700">
    <property type="term" value="F:DNA-binding transcription factor activity"/>
    <property type="evidence" value="ECO:0007669"/>
    <property type="project" value="InterPro"/>
</dbReference>
<dbReference type="Pfam" id="PF03634">
    <property type="entry name" value="TCP"/>
    <property type="match status" value="1"/>
</dbReference>
<dbReference type="GO" id="GO:0005634">
    <property type="term" value="C:nucleus"/>
    <property type="evidence" value="ECO:0007669"/>
    <property type="project" value="UniProtKB-SubCell"/>
</dbReference>
<evidence type="ECO:0000313" key="9">
    <source>
        <dbReference type="Proteomes" id="UP000634136"/>
    </source>
</evidence>